<feature type="region of interest" description="Disordered" evidence="1">
    <location>
        <begin position="307"/>
        <end position="353"/>
    </location>
</feature>
<accession>A0AAD5RSD7</accession>
<feature type="compositionally biased region" description="Basic and acidic residues" evidence="1">
    <location>
        <begin position="343"/>
        <end position="353"/>
    </location>
</feature>
<feature type="chain" id="PRO_5042235864" evidence="3">
    <location>
        <begin position="19"/>
        <end position="353"/>
    </location>
</feature>
<evidence type="ECO:0000313" key="4">
    <source>
        <dbReference type="EMBL" id="KAJ2903156.1"/>
    </source>
</evidence>
<dbReference type="Proteomes" id="UP001201980">
    <property type="component" value="Unassembled WGS sequence"/>
</dbReference>
<feature type="compositionally biased region" description="Low complexity" evidence="1">
    <location>
        <begin position="130"/>
        <end position="188"/>
    </location>
</feature>
<feature type="region of interest" description="Disordered" evidence="1">
    <location>
        <begin position="92"/>
        <end position="188"/>
    </location>
</feature>
<evidence type="ECO:0000256" key="2">
    <source>
        <dbReference type="SAM" id="Phobius"/>
    </source>
</evidence>
<keyword evidence="2" id="KW-0812">Transmembrane</keyword>
<keyword evidence="2" id="KW-0472">Membrane</keyword>
<evidence type="ECO:0000313" key="5">
    <source>
        <dbReference type="Proteomes" id="UP001201980"/>
    </source>
</evidence>
<gene>
    <name evidence="4" type="ORF">MKZ38_010288</name>
</gene>
<keyword evidence="3" id="KW-0732">Signal</keyword>
<name>A0AAD5RSD7_9PEZI</name>
<dbReference type="EMBL" id="JAKWBI020000089">
    <property type="protein sequence ID" value="KAJ2903156.1"/>
    <property type="molecule type" value="Genomic_DNA"/>
</dbReference>
<proteinExistence type="predicted"/>
<comment type="caution">
    <text evidence="4">The sequence shown here is derived from an EMBL/GenBank/DDBJ whole genome shotgun (WGS) entry which is preliminary data.</text>
</comment>
<feature type="compositionally biased region" description="Low complexity" evidence="1">
    <location>
        <begin position="307"/>
        <end position="317"/>
    </location>
</feature>
<feature type="signal peptide" evidence="3">
    <location>
        <begin position="1"/>
        <end position="18"/>
    </location>
</feature>
<reference evidence="4" key="1">
    <citation type="submission" date="2022-07" db="EMBL/GenBank/DDBJ databases">
        <title>Draft genome sequence of Zalerion maritima ATCC 34329, a (micro)plastics degrading marine fungus.</title>
        <authorList>
            <person name="Paco A."/>
            <person name="Goncalves M.F.M."/>
            <person name="Rocha-Santos T.A.P."/>
            <person name="Alves A."/>
        </authorList>
    </citation>
    <scope>NUCLEOTIDE SEQUENCE</scope>
    <source>
        <strain evidence="4">ATCC 34329</strain>
    </source>
</reference>
<sequence>MRSSNALIAGLLAQVVTAIPSDCFKEKVLDRTDRCHSSQKEDLKVCLSSILDNIKQTNLGACFEEAGCDSLDAKFEAQWVIESCYEGAELRKRADDDEDEDADTTTTGKSSEATTSAKEEETTTEETTQEETTTAEPETTTADADTTEATAEETSSVSAAATTTADVTETATDATDSTDATADSVSTGSTSVSECYTTITYTTEGWDIINTNTAGRVSRTFNSEKVAAKTQCADGLVCIDESCMVAENSLRGSGIAVAIFFATAAAVSLFTLCFLCCRDRRNDKKLRAKMEAAKIAKEAAKPTVVAGAGRAIGAGRRSPSGNDRQPLMNKPGMYPPSPGSGRPSHDPFGDQRR</sequence>
<keyword evidence="5" id="KW-1185">Reference proteome</keyword>
<evidence type="ECO:0000256" key="1">
    <source>
        <dbReference type="SAM" id="MobiDB-lite"/>
    </source>
</evidence>
<organism evidence="4 5">
    <name type="scientific">Zalerion maritima</name>
    <dbReference type="NCBI Taxonomy" id="339359"/>
    <lineage>
        <taxon>Eukaryota</taxon>
        <taxon>Fungi</taxon>
        <taxon>Dikarya</taxon>
        <taxon>Ascomycota</taxon>
        <taxon>Pezizomycotina</taxon>
        <taxon>Sordariomycetes</taxon>
        <taxon>Lulworthiomycetidae</taxon>
        <taxon>Lulworthiales</taxon>
        <taxon>Lulworthiaceae</taxon>
        <taxon>Zalerion</taxon>
    </lineage>
</organism>
<feature type="transmembrane region" description="Helical" evidence="2">
    <location>
        <begin position="255"/>
        <end position="277"/>
    </location>
</feature>
<protein>
    <submittedName>
        <fullName evidence="4">Uncharacterized protein</fullName>
    </submittedName>
</protein>
<keyword evidence="2" id="KW-1133">Transmembrane helix</keyword>
<feature type="compositionally biased region" description="Low complexity" evidence="1">
    <location>
        <begin position="104"/>
        <end position="116"/>
    </location>
</feature>
<dbReference type="AlphaFoldDB" id="A0AAD5RSD7"/>
<evidence type="ECO:0000256" key="3">
    <source>
        <dbReference type="SAM" id="SignalP"/>
    </source>
</evidence>